<gene>
    <name evidence="1" type="ORF">F9B16_15490</name>
</gene>
<evidence type="ECO:0000313" key="1">
    <source>
        <dbReference type="EMBL" id="KAB2381627.1"/>
    </source>
</evidence>
<evidence type="ECO:0000313" key="2">
    <source>
        <dbReference type="Proteomes" id="UP000483004"/>
    </source>
</evidence>
<name>A0A6L3VXB0_9ACTN</name>
<dbReference type="OrthoDB" id="5194128at2"/>
<sequence>MAGTVRVTFLRPRGGYRDRIRAYRLIIDDTFCGKIKRGGQVNVDVAPAEHVARAVIDWTGSPPVAFTAVPGEVVRIQVAPAGNSLQVWQAWTTTRYLELTLLPSVADEREAGC</sequence>
<dbReference type="AlphaFoldDB" id="A0A6L3VXB0"/>
<protein>
    <submittedName>
        <fullName evidence="1">Uncharacterized protein</fullName>
    </submittedName>
</protein>
<proteinExistence type="predicted"/>
<dbReference type="EMBL" id="WBMR01000036">
    <property type="protein sequence ID" value="KAB2381627.1"/>
    <property type="molecule type" value="Genomic_DNA"/>
</dbReference>
<accession>A0A6L3VXB0</accession>
<organism evidence="1 2">
    <name type="scientific">Actinomadura montaniterrae</name>
    <dbReference type="NCBI Taxonomy" id="1803903"/>
    <lineage>
        <taxon>Bacteria</taxon>
        <taxon>Bacillati</taxon>
        <taxon>Actinomycetota</taxon>
        <taxon>Actinomycetes</taxon>
        <taxon>Streptosporangiales</taxon>
        <taxon>Thermomonosporaceae</taxon>
        <taxon>Actinomadura</taxon>
    </lineage>
</organism>
<reference evidence="1 2" key="1">
    <citation type="submission" date="2019-09" db="EMBL/GenBank/DDBJ databases">
        <title>Actinomadura physcomitrii sp. nov., a novel actinomycete isolated from moss [Physcomitrium sphaericum (Ludw) Fuernr].</title>
        <authorList>
            <person name="Liu C."/>
            <person name="Zhuang X."/>
        </authorList>
    </citation>
    <scope>NUCLEOTIDE SEQUENCE [LARGE SCALE GENOMIC DNA]</scope>
    <source>
        <strain evidence="1 2">CYP1-1B</strain>
    </source>
</reference>
<comment type="caution">
    <text evidence="1">The sequence shown here is derived from an EMBL/GenBank/DDBJ whole genome shotgun (WGS) entry which is preliminary data.</text>
</comment>
<keyword evidence="2" id="KW-1185">Reference proteome</keyword>
<dbReference type="RefSeq" id="WP_151540765.1">
    <property type="nucleotide sequence ID" value="NZ_WBMR01000036.1"/>
</dbReference>
<dbReference type="Proteomes" id="UP000483004">
    <property type="component" value="Unassembled WGS sequence"/>
</dbReference>